<dbReference type="SUPFAM" id="SSF46785">
    <property type="entry name" value="Winged helix' DNA-binding domain"/>
    <property type="match status" value="1"/>
</dbReference>
<sequence length="400" mass="43847">MDRTALSHRIRETLVRLPPPHEHAYAVRPPAPPRGHVPLVTISQRVRRADQALAEVAAYALTLKDPFVVSRILTRQEAVSSSAIEGTQSTLDEILASEETQDGETRAAVKSVRRYARALDYYVKRAGKIGPAVFEAKTLRHLHMQVMREEENYRDPPGEPRTVTVWIGQGDINYSVFNPPPAALVAEHLADTLAYMRDSEVVGLGQSLVARMAIAHAHFEAVHPFRDGNGRVGRLLLPMMMAADGATPLYLSSYIEANKADYYEALKAAQQREDWPAIIGFMADAVTGSAAEVMRTRDALLALRALWSGRRKFRKGSSALRAIEILATHPVVTIGRLAGLLDVSFPAASKAVGQLVDAGVLHERTGYERNRIFAASEALAIMNRPFGRDPILPEAQGALG</sequence>
<dbReference type="RefSeq" id="WP_198575200.1">
    <property type="nucleotide sequence ID" value="NZ_JADWOX010000003.1"/>
</dbReference>
<name>A0ABS0SV37_9CAUL</name>
<accession>A0ABS0SV37</accession>
<dbReference type="SUPFAM" id="SSF140931">
    <property type="entry name" value="Fic-like"/>
    <property type="match status" value="1"/>
</dbReference>
<comment type="caution">
    <text evidence="2">The sequence shown here is derived from an EMBL/GenBank/DDBJ whole genome shotgun (WGS) entry which is preliminary data.</text>
</comment>
<dbReference type="Proteomes" id="UP000639859">
    <property type="component" value="Unassembled WGS sequence"/>
</dbReference>
<dbReference type="Gene3D" id="1.10.3290.10">
    <property type="entry name" value="Fido-like domain"/>
    <property type="match status" value="1"/>
</dbReference>
<evidence type="ECO:0000259" key="1">
    <source>
        <dbReference type="PROSITE" id="PS51459"/>
    </source>
</evidence>
<dbReference type="PANTHER" id="PTHR13504">
    <property type="entry name" value="FIDO DOMAIN-CONTAINING PROTEIN DDB_G0283145"/>
    <property type="match status" value="1"/>
</dbReference>
<evidence type="ECO:0000313" key="3">
    <source>
        <dbReference type="Proteomes" id="UP000639859"/>
    </source>
</evidence>
<dbReference type="InterPro" id="IPR036597">
    <property type="entry name" value="Fido-like_dom_sf"/>
</dbReference>
<gene>
    <name evidence="2" type="ORF">I4Q42_06220</name>
</gene>
<dbReference type="InterPro" id="IPR040198">
    <property type="entry name" value="Fido_containing"/>
</dbReference>
<dbReference type="InterPro" id="IPR036390">
    <property type="entry name" value="WH_DNA-bd_sf"/>
</dbReference>
<dbReference type="PANTHER" id="PTHR13504:SF38">
    <property type="entry name" value="FIDO DOMAIN-CONTAINING PROTEIN"/>
    <property type="match status" value="1"/>
</dbReference>
<protein>
    <submittedName>
        <fullName evidence="2">Fic family protein</fullName>
    </submittedName>
</protein>
<dbReference type="Pfam" id="PF02661">
    <property type="entry name" value="Fic"/>
    <property type="match status" value="1"/>
</dbReference>
<dbReference type="InterPro" id="IPR025758">
    <property type="entry name" value="Fic/DOC_N"/>
</dbReference>
<feature type="domain" description="Fido" evidence="1">
    <location>
        <begin position="134"/>
        <end position="284"/>
    </location>
</feature>
<evidence type="ECO:0000313" key="2">
    <source>
        <dbReference type="EMBL" id="MBI1683256.1"/>
    </source>
</evidence>
<keyword evidence="3" id="KW-1185">Reference proteome</keyword>
<proteinExistence type="predicted"/>
<dbReference type="PROSITE" id="PS51459">
    <property type="entry name" value="FIDO"/>
    <property type="match status" value="1"/>
</dbReference>
<dbReference type="InterPro" id="IPR003812">
    <property type="entry name" value="Fido"/>
</dbReference>
<organism evidence="2 3">
    <name type="scientific">Caulobacter hibisci</name>
    <dbReference type="NCBI Taxonomy" id="2035993"/>
    <lineage>
        <taxon>Bacteria</taxon>
        <taxon>Pseudomonadati</taxon>
        <taxon>Pseudomonadota</taxon>
        <taxon>Alphaproteobacteria</taxon>
        <taxon>Caulobacterales</taxon>
        <taxon>Caulobacteraceae</taxon>
        <taxon>Caulobacter</taxon>
    </lineage>
</organism>
<dbReference type="EMBL" id="JADWOX010000003">
    <property type="protein sequence ID" value="MBI1683256.1"/>
    <property type="molecule type" value="Genomic_DNA"/>
</dbReference>
<dbReference type="Pfam" id="PF13784">
    <property type="entry name" value="Fic_N"/>
    <property type="match status" value="1"/>
</dbReference>
<reference evidence="2 3" key="1">
    <citation type="submission" date="2020-11" db="EMBL/GenBank/DDBJ databases">
        <title>genome sequence of strain KACC 18849.</title>
        <authorList>
            <person name="Gao J."/>
            <person name="Zhang X."/>
        </authorList>
    </citation>
    <scope>NUCLEOTIDE SEQUENCE [LARGE SCALE GENOMIC DNA]</scope>
    <source>
        <strain evidence="2 3">KACC 18849</strain>
    </source>
</reference>